<reference evidence="2 3" key="1">
    <citation type="journal article" date="2023" name="Hortic Res">
        <title>The complete reference genome for grapevine (Vitis vinifera L.) genetics and breeding.</title>
        <authorList>
            <person name="Shi X."/>
            <person name="Cao S."/>
            <person name="Wang X."/>
            <person name="Huang S."/>
            <person name="Wang Y."/>
            <person name="Liu Z."/>
            <person name="Liu W."/>
            <person name="Leng X."/>
            <person name="Peng Y."/>
            <person name="Wang N."/>
            <person name="Wang Y."/>
            <person name="Ma Z."/>
            <person name="Xu X."/>
            <person name="Zhang F."/>
            <person name="Xue H."/>
            <person name="Zhong H."/>
            <person name="Wang Y."/>
            <person name="Zhang K."/>
            <person name="Velt A."/>
            <person name="Avia K."/>
            <person name="Holtgrawe D."/>
            <person name="Grimplet J."/>
            <person name="Matus J.T."/>
            <person name="Ware D."/>
            <person name="Wu X."/>
            <person name="Wang H."/>
            <person name="Liu C."/>
            <person name="Fang Y."/>
            <person name="Rustenholz C."/>
            <person name="Cheng Z."/>
            <person name="Xiao H."/>
            <person name="Zhou Y."/>
        </authorList>
    </citation>
    <scope>NUCLEOTIDE SEQUENCE [LARGE SCALE GENOMIC DNA]</scope>
    <source>
        <strain evidence="3">cv. Pinot noir / PN40024</strain>
        <tissue evidence="2">Leaf</tissue>
    </source>
</reference>
<feature type="compositionally biased region" description="Basic and acidic residues" evidence="1">
    <location>
        <begin position="8"/>
        <end position="17"/>
    </location>
</feature>
<proteinExistence type="predicted"/>
<accession>A0ABY9CLP9</accession>
<evidence type="ECO:0000313" key="2">
    <source>
        <dbReference type="EMBL" id="WJZ96153.1"/>
    </source>
</evidence>
<name>A0ABY9CLP9_VITVI</name>
<sequence length="95" mass="10851">MQNSKGASRAERPKWVDDDIPMEKGTGISAQNQELLVANHSHNQADKSSSRLDCFGASENRADKPWGSCRRDSFPFNWFQNDPKLKKMERSNRVL</sequence>
<feature type="region of interest" description="Disordered" evidence="1">
    <location>
        <begin position="1"/>
        <end position="25"/>
    </location>
</feature>
<evidence type="ECO:0000256" key="1">
    <source>
        <dbReference type="SAM" id="MobiDB-lite"/>
    </source>
</evidence>
<gene>
    <name evidence="2" type="ORF">VitviT2T_014865</name>
</gene>
<protein>
    <submittedName>
        <fullName evidence="2">Uncharacterized protein</fullName>
    </submittedName>
</protein>
<dbReference type="EMBL" id="CP126657">
    <property type="protein sequence ID" value="WJZ96153.1"/>
    <property type="molecule type" value="Genomic_DNA"/>
</dbReference>
<organism evidence="2 3">
    <name type="scientific">Vitis vinifera</name>
    <name type="common">Grape</name>
    <dbReference type="NCBI Taxonomy" id="29760"/>
    <lineage>
        <taxon>Eukaryota</taxon>
        <taxon>Viridiplantae</taxon>
        <taxon>Streptophyta</taxon>
        <taxon>Embryophyta</taxon>
        <taxon>Tracheophyta</taxon>
        <taxon>Spermatophyta</taxon>
        <taxon>Magnoliopsida</taxon>
        <taxon>eudicotyledons</taxon>
        <taxon>Gunneridae</taxon>
        <taxon>Pentapetalae</taxon>
        <taxon>rosids</taxon>
        <taxon>Vitales</taxon>
        <taxon>Vitaceae</taxon>
        <taxon>Viteae</taxon>
        <taxon>Vitis</taxon>
    </lineage>
</organism>
<evidence type="ECO:0000313" key="3">
    <source>
        <dbReference type="Proteomes" id="UP001227230"/>
    </source>
</evidence>
<dbReference type="Proteomes" id="UP001227230">
    <property type="component" value="Chromosome 10"/>
</dbReference>
<keyword evidence="3" id="KW-1185">Reference proteome</keyword>